<reference evidence="1" key="2">
    <citation type="submission" date="2021-09" db="EMBL/GenBank/DDBJ databases">
        <authorList>
            <person name="Gilroy R."/>
        </authorList>
    </citation>
    <scope>NUCLEOTIDE SEQUENCE</scope>
    <source>
        <strain evidence="1">1647</strain>
    </source>
</reference>
<gene>
    <name evidence="1" type="ORF">K8W24_06985</name>
</gene>
<proteinExistence type="predicted"/>
<protein>
    <submittedName>
        <fullName evidence="1">Uncharacterized protein</fullName>
    </submittedName>
</protein>
<comment type="caution">
    <text evidence="1">The sequence shown here is derived from an EMBL/GenBank/DDBJ whole genome shotgun (WGS) entry which is preliminary data.</text>
</comment>
<reference evidence="1" key="1">
    <citation type="journal article" date="2021" name="PeerJ">
        <title>Extensive microbial diversity within the chicken gut microbiome revealed by metagenomics and culture.</title>
        <authorList>
            <person name="Gilroy R."/>
            <person name="Ravi A."/>
            <person name="Getino M."/>
            <person name="Pursley I."/>
            <person name="Horton D.L."/>
            <person name="Alikhan N.F."/>
            <person name="Baker D."/>
            <person name="Gharbi K."/>
            <person name="Hall N."/>
            <person name="Watson M."/>
            <person name="Adriaenssens E.M."/>
            <person name="Foster-Nyarko E."/>
            <person name="Jarju S."/>
            <person name="Secka A."/>
            <person name="Antonio M."/>
            <person name="Oren A."/>
            <person name="Chaudhuri R.R."/>
            <person name="La Ragione R."/>
            <person name="Hildebrand F."/>
            <person name="Pallen M.J."/>
        </authorList>
    </citation>
    <scope>NUCLEOTIDE SEQUENCE</scope>
    <source>
        <strain evidence="1">1647</strain>
    </source>
</reference>
<sequence length="147" mass="16100">MLNDCLDWFRRGVEAGIVDRSGHKVPANQKSCQDIDPASLDLSIITHSGAEQCRDDVAGTHPVVGSSIEHGLFDLVWRRSRPLIQGLGRCKPRSGRRAAAYVAVCACGDRGTEGELESPWCPGRDEHRVAAVGTRESECQYTVRGKR</sequence>
<evidence type="ECO:0000313" key="2">
    <source>
        <dbReference type="Proteomes" id="UP000775129"/>
    </source>
</evidence>
<dbReference type="AlphaFoldDB" id="A0A921GMI7"/>
<name>A0A921GMI7_9MICO</name>
<accession>A0A921GMI7</accession>
<dbReference type="EMBL" id="DYWO01000205">
    <property type="protein sequence ID" value="HJF49530.1"/>
    <property type="molecule type" value="Genomic_DNA"/>
</dbReference>
<dbReference type="Proteomes" id="UP000775129">
    <property type="component" value="Unassembled WGS sequence"/>
</dbReference>
<dbReference type="RefSeq" id="WP_148639658.1">
    <property type="nucleotide sequence ID" value="NZ_CANLNX010000011.1"/>
</dbReference>
<evidence type="ECO:0000313" key="1">
    <source>
        <dbReference type="EMBL" id="HJF49530.1"/>
    </source>
</evidence>
<organism evidence="1 2">
    <name type="scientific">Brachybacterium paraconglomeratum</name>
    <dbReference type="NCBI Taxonomy" id="173362"/>
    <lineage>
        <taxon>Bacteria</taxon>
        <taxon>Bacillati</taxon>
        <taxon>Actinomycetota</taxon>
        <taxon>Actinomycetes</taxon>
        <taxon>Micrococcales</taxon>
        <taxon>Dermabacteraceae</taxon>
        <taxon>Brachybacterium</taxon>
    </lineage>
</organism>